<evidence type="ECO:0000313" key="3">
    <source>
        <dbReference type="Proteomes" id="UP000719500"/>
    </source>
</evidence>
<dbReference type="RefSeq" id="WP_204802281.1">
    <property type="nucleotide sequence ID" value="NZ_JACSNX010000002.1"/>
</dbReference>
<reference evidence="2 3" key="1">
    <citation type="journal article" date="2021" name="Sci. Rep.">
        <title>The distribution of antibiotic resistance genes in chicken gut microbiota commensals.</title>
        <authorList>
            <person name="Juricova H."/>
            <person name="Matiasovicova J."/>
            <person name="Kubasova T."/>
            <person name="Cejkova D."/>
            <person name="Rychlik I."/>
        </authorList>
    </citation>
    <scope>NUCLEOTIDE SEQUENCE [LARGE SCALE GENOMIC DNA]</scope>
    <source>
        <strain evidence="2 3">An411</strain>
    </source>
</reference>
<name>A0ABS2FS00_9FIRM</name>
<organism evidence="2 3">
    <name type="scientific">Oscillibacter valericigenes</name>
    <dbReference type="NCBI Taxonomy" id="351091"/>
    <lineage>
        <taxon>Bacteria</taxon>
        <taxon>Bacillati</taxon>
        <taxon>Bacillota</taxon>
        <taxon>Clostridia</taxon>
        <taxon>Eubacteriales</taxon>
        <taxon>Oscillospiraceae</taxon>
        <taxon>Oscillibacter</taxon>
    </lineage>
</organism>
<dbReference type="InterPro" id="IPR043714">
    <property type="entry name" value="DUF5655"/>
</dbReference>
<evidence type="ECO:0000259" key="1">
    <source>
        <dbReference type="Pfam" id="PF18899"/>
    </source>
</evidence>
<sequence>MRTPEHYAADVLFFFDGHPEELALYEALFRAVEEAFPEGSVRVQKTQISFYGRHLFAAASLPVRRRKDWPKICLVVTVGLSYRLDSPRVAAASEPYPGRWTHHILVTEAGQIDEELMGWLREAWDFAESKR</sequence>
<proteinExistence type="predicted"/>
<accession>A0ABS2FS00</accession>
<gene>
    <name evidence="2" type="ORF">H9X91_02750</name>
</gene>
<dbReference type="Pfam" id="PF18899">
    <property type="entry name" value="DUF5655"/>
    <property type="match status" value="1"/>
</dbReference>
<dbReference type="EMBL" id="JACSNX010000002">
    <property type="protein sequence ID" value="MBM6850359.1"/>
    <property type="molecule type" value="Genomic_DNA"/>
</dbReference>
<dbReference type="Proteomes" id="UP000719500">
    <property type="component" value="Unassembled WGS sequence"/>
</dbReference>
<keyword evidence="3" id="KW-1185">Reference proteome</keyword>
<feature type="domain" description="DUF5655" evidence="1">
    <location>
        <begin position="20"/>
        <end position="126"/>
    </location>
</feature>
<protein>
    <recommendedName>
        <fullName evidence="1">DUF5655 domain-containing protein</fullName>
    </recommendedName>
</protein>
<evidence type="ECO:0000313" key="2">
    <source>
        <dbReference type="EMBL" id="MBM6850359.1"/>
    </source>
</evidence>
<comment type="caution">
    <text evidence="2">The sequence shown here is derived from an EMBL/GenBank/DDBJ whole genome shotgun (WGS) entry which is preliminary data.</text>
</comment>